<reference evidence="1" key="2">
    <citation type="journal article" date="2015" name="Data Brief">
        <title>Shoot transcriptome of the giant reed, Arundo donax.</title>
        <authorList>
            <person name="Barrero R.A."/>
            <person name="Guerrero F.D."/>
            <person name="Moolhuijzen P."/>
            <person name="Goolsby J.A."/>
            <person name="Tidwell J."/>
            <person name="Bellgard S.E."/>
            <person name="Bellgard M.I."/>
        </authorList>
    </citation>
    <scope>NUCLEOTIDE SEQUENCE</scope>
    <source>
        <tissue evidence="1">Shoot tissue taken approximately 20 cm above the soil surface</tissue>
    </source>
</reference>
<name>A0A0A9CMN2_ARUDO</name>
<accession>A0A0A9CMN2</accession>
<sequence>MTFAMCMVGYRSQDQA</sequence>
<dbReference type="EMBL" id="GBRH01225108">
    <property type="protein sequence ID" value="JAD72787.1"/>
    <property type="molecule type" value="Transcribed_RNA"/>
</dbReference>
<protein>
    <submittedName>
        <fullName evidence="1">Uncharacterized protein</fullName>
    </submittedName>
</protein>
<reference evidence="1" key="1">
    <citation type="submission" date="2014-09" db="EMBL/GenBank/DDBJ databases">
        <authorList>
            <person name="Magalhaes I.L.F."/>
            <person name="Oliveira U."/>
            <person name="Santos F.R."/>
            <person name="Vidigal T.H.D.A."/>
            <person name="Brescovit A.D."/>
            <person name="Santos A.J."/>
        </authorList>
    </citation>
    <scope>NUCLEOTIDE SEQUENCE</scope>
    <source>
        <tissue evidence="1">Shoot tissue taken approximately 20 cm above the soil surface</tissue>
    </source>
</reference>
<evidence type="ECO:0000313" key="1">
    <source>
        <dbReference type="EMBL" id="JAD72787.1"/>
    </source>
</evidence>
<dbReference type="AlphaFoldDB" id="A0A0A9CMN2"/>
<organism evidence="1">
    <name type="scientific">Arundo donax</name>
    <name type="common">Giant reed</name>
    <name type="synonym">Donax arundinaceus</name>
    <dbReference type="NCBI Taxonomy" id="35708"/>
    <lineage>
        <taxon>Eukaryota</taxon>
        <taxon>Viridiplantae</taxon>
        <taxon>Streptophyta</taxon>
        <taxon>Embryophyta</taxon>
        <taxon>Tracheophyta</taxon>
        <taxon>Spermatophyta</taxon>
        <taxon>Magnoliopsida</taxon>
        <taxon>Liliopsida</taxon>
        <taxon>Poales</taxon>
        <taxon>Poaceae</taxon>
        <taxon>PACMAD clade</taxon>
        <taxon>Arundinoideae</taxon>
        <taxon>Arundineae</taxon>
        <taxon>Arundo</taxon>
    </lineage>
</organism>
<proteinExistence type="predicted"/>